<keyword evidence="10 13" id="KW-0472">Membrane</keyword>
<evidence type="ECO:0000256" key="13">
    <source>
        <dbReference type="SAM" id="Phobius"/>
    </source>
</evidence>
<keyword evidence="9" id="KW-0406">Ion transport</keyword>
<dbReference type="EMBL" id="UOET01000013">
    <property type="protein sequence ID" value="VAW26208.1"/>
    <property type="molecule type" value="Genomic_DNA"/>
</dbReference>
<name>A0A3B0U776_9ZZZZ</name>
<evidence type="ECO:0000256" key="1">
    <source>
        <dbReference type="ARBA" id="ARBA00004651"/>
    </source>
</evidence>
<organism evidence="14">
    <name type="scientific">hydrothermal vent metagenome</name>
    <dbReference type="NCBI Taxonomy" id="652676"/>
    <lineage>
        <taxon>unclassified sequences</taxon>
        <taxon>metagenomes</taxon>
        <taxon>ecological metagenomes</taxon>
    </lineage>
</organism>
<evidence type="ECO:0000313" key="14">
    <source>
        <dbReference type="EMBL" id="VAW26208.1"/>
    </source>
</evidence>
<keyword evidence="5 13" id="KW-0812">Transmembrane</keyword>
<feature type="transmembrane region" description="Helical" evidence="13">
    <location>
        <begin position="97"/>
        <end position="120"/>
    </location>
</feature>
<dbReference type="PANTHER" id="PTHR28259">
    <property type="entry name" value="FLUORIDE EXPORT PROTEIN 1-RELATED"/>
    <property type="match status" value="1"/>
</dbReference>
<dbReference type="GO" id="GO:0005886">
    <property type="term" value="C:plasma membrane"/>
    <property type="evidence" value="ECO:0007669"/>
    <property type="project" value="UniProtKB-SubCell"/>
</dbReference>
<dbReference type="NCBIfam" id="TIGR00494">
    <property type="entry name" value="crcB"/>
    <property type="match status" value="1"/>
</dbReference>
<comment type="similarity">
    <text evidence="11">Belongs to the fluoride channel Fluc/FEX (TC 1.A.43) family.</text>
</comment>
<sequence>MIIKLLAVAFGGSIGAVLRFLIYELIETKFHSDFPWATLTVNLVGSLVIGFLWGYFGRIYVSPGMRLLIFVGILGSFTTFSTFAFDNFSLIKNGDYIYMVSYFLVTNLFGISLAIGGYLLSKSI</sequence>
<gene>
    <name evidence="14" type="ORF">MNBD_BACTEROID07-789</name>
</gene>
<evidence type="ECO:0000256" key="3">
    <source>
        <dbReference type="ARBA" id="ARBA00022475"/>
    </source>
</evidence>
<reference evidence="14" key="1">
    <citation type="submission" date="2018-06" db="EMBL/GenBank/DDBJ databases">
        <authorList>
            <person name="Zhirakovskaya E."/>
        </authorList>
    </citation>
    <scope>NUCLEOTIDE SEQUENCE</scope>
</reference>
<evidence type="ECO:0000256" key="12">
    <source>
        <dbReference type="ARBA" id="ARBA00035585"/>
    </source>
</evidence>
<dbReference type="InterPro" id="IPR003691">
    <property type="entry name" value="FluC"/>
</dbReference>
<dbReference type="Pfam" id="PF02537">
    <property type="entry name" value="CRCB"/>
    <property type="match status" value="1"/>
</dbReference>
<evidence type="ECO:0000256" key="9">
    <source>
        <dbReference type="ARBA" id="ARBA00023065"/>
    </source>
</evidence>
<evidence type="ECO:0000256" key="2">
    <source>
        <dbReference type="ARBA" id="ARBA00022448"/>
    </source>
</evidence>
<evidence type="ECO:0000256" key="6">
    <source>
        <dbReference type="ARBA" id="ARBA00022723"/>
    </source>
</evidence>
<dbReference type="GO" id="GO:1903425">
    <property type="term" value="F:fluoride transmembrane transporter activity"/>
    <property type="evidence" value="ECO:0007669"/>
    <property type="project" value="TreeGrafter"/>
</dbReference>
<evidence type="ECO:0000256" key="5">
    <source>
        <dbReference type="ARBA" id="ARBA00022692"/>
    </source>
</evidence>
<feature type="transmembrane region" description="Helical" evidence="13">
    <location>
        <begin position="67"/>
        <end position="85"/>
    </location>
</feature>
<keyword evidence="4" id="KW-0997">Cell inner membrane</keyword>
<dbReference type="GO" id="GO:0046872">
    <property type="term" value="F:metal ion binding"/>
    <property type="evidence" value="ECO:0007669"/>
    <property type="project" value="UniProtKB-KW"/>
</dbReference>
<feature type="transmembrane region" description="Helical" evidence="13">
    <location>
        <begin position="34"/>
        <end position="55"/>
    </location>
</feature>
<keyword evidence="3" id="KW-1003">Cell membrane</keyword>
<evidence type="ECO:0000256" key="7">
    <source>
        <dbReference type="ARBA" id="ARBA00022989"/>
    </source>
</evidence>
<evidence type="ECO:0000256" key="8">
    <source>
        <dbReference type="ARBA" id="ARBA00023053"/>
    </source>
</evidence>
<comment type="subcellular location">
    <subcellularLocation>
        <location evidence="1">Cell membrane</location>
        <topology evidence="1">Multi-pass membrane protein</topology>
    </subcellularLocation>
</comment>
<evidence type="ECO:0000256" key="4">
    <source>
        <dbReference type="ARBA" id="ARBA00022519"/>
    </source>
</evidence>
<keyword evidence="6" id="KW-0479">Metal-binding</keyword>
<dbReference type="AlphaFoldDB" id="A0A3B0U776"/>
<keyword evidence="8" id="KW-0915">Sodium</keyword>
<proteinExistence type="inferred from homology"/>
<protein>
    <submittedName>
        <fullName evidence="14">Fluoride ion transporter CrcB</fullName>
    </submittedName>
</protein>
<feature type="transmembrane region" description="Helical" evidence="13">
    <location>
        <begin position="5"/>
        <end position="22"/>
    </location>
</feature>
<keyword evidence="7 13" id="KW-1133">Transmembrane helix</keyword>
<comment type="catalytic activity">
    <reaction evidence="12">
        <text>fluoride(in) = fluoride(out)</text>
        <dbReference type="Rhea" id="RHEA:76159"/>
        <dbReference type="ChEBI" id="CHEBI:17051"/>
    </reaction>
    <physiologicalReaction direction="left-to-right" evidence="12">
        <dbReference type="Rhea" id="RHEA:76160"/>
    </physiologicalReaction>
</comment>
<dbReference type="HAMAP" id="MF_00454">
    <property type="entry name" value="FluC"/>
    <property type="match status" value="1"/>
</dbReference>
<accession>A0A3B0U776</accession>
<evidence type="ECO:0000256" key="11">
    <source>
        <dbReference type="ARBA" id="ARBA00035120"/>
    </source>
</evidence>
<dbReference type="PANTHER" id="PTHR28259:SF18">
    <property type="entry name" value="FLUORIDE-SPECIFIC ION CHANNEL FLUC"/>
    <property type="match status" value="1"/>
</dbReference>
<evidence type="ECO:0000256" key="10">
    <source>
        <dbReference type="ARBA" id="ARBA00023136"/>
    </source>
</evidence>
<keyword evidence="2" id="KW-0813">Transport</keyword>